<keyword evidence="2" id="KW-1185">Reference proteome</keyword>
<dbReference type="PANTHER" id="PTHR30292">
    <property type="entry name" value="UNCHARACTERIZED PROTEIN YBGL-RELATED"/>
    <property type="match status" value="1"/>
</dbReference>
<gene>
    <name evidence="1" type="ORF">K6Y31_11055</name>
</gene>
<comment type="caution">
    <text evidence="1">The sequence shown here is derived from an EMBL/GenBank/DDBJ whole genome shotgun (WGS) entry which is preliminary data.</text>
</comment>
<dbReference type="Proteomes" id="UP001201273">
    <property type="component" value="Unassembled WGS sequence"/>
</dbReference>
<dbReference type="Gene3D" id="3.20.20.370">
    <property type="entry name" value="Glycoside hydrolase/deacetylase"/>
    <property type="match status" value="1"/>
</dbReference>
<dbReference type="CDD" id="cd10787">
    <property type="entry name" value="LamB_YcsF_like"/>
    <property type="match status" value="1"/>
</dbReference>
<reference evidence="1 2" key="1">
    <citation type="journal article" date="2022" name="Environ. Microbiol. Rep.">
        <title>Eco-phylogenetic analyses reveal divergent evolution of vitamin B12 metabolism in the marine bacterial family 'Psychromonadaceae'.</title>
        <authorList>
            <person name="Jin X."/>
            <person name="Yang Y."/>
            <person name="Cao H."/>
            <person name="Gao B."/>
            <person name="Zhao Z."/>
        </authorList>
    </citation>
    <scope>NUCLEOTIDE SEQUENCE [LARGE SCALE GENOMIC DNA]</scope>
    <source>
        <strain evidence="1 2">MKS20</strain>
    </source>
</reference>
<dbReference type="InterPro" id="IPR011330">
    <property type="entry name" value="Glyco_hydro/deAcase_b/a-brl"/>
</dbReference>
<protein>
    <submittedName>
        <fullName evidence="1">5-oxoprolinase subunit PxpA</fullName>
    </submittedName>
</protein>
<dbReference type="InterPro" id="IPR005501">
    <property type="entry name" value="LamB/YcsF/PxpA-like"/>
</dbReference>
<sequence length="244" mass="26969">MKLNCDMGENYGNWNLGSDEAVMPYVDMANIACGFHASDPLTMDRTVKLAKQYQVTVGAHPGYPDLVGFGRRAMAIENNELRSIIQYQVGALAAICRANQVELSYVKPHGALYHAMMQQPETMATIMDAVKEMELNLALMIQADSQYQAHQAQADARQLPLIFEAFADRCYQDNGSLLGRDQNGAQLDEQQMLEQAHRLMNKQQVITHSQQILAVKAETLCVHGDNPAAINGIAKLAALLRPPL</sequence>
<dbReference type="NCBIfam" id="NF003816">
    <property type="entry name" value="PRK05406.1-5"/>
    <property type="match status" value="1"/>
</dbReference>
<accession>A0ABS8WCB8</accession>
<evidence type="ECO:0000313" key="2">
    <source>
        <dbReference type="Proteomes" id="UP001201273"/>
    </source>
</evidence>
<dbReference type="PANTHER" id="PTHR30292:SF0">
    <property type="entry name" value="5-OXOPROLINASE SUBUNIT A"/>
    <property type="match status" value="1"/>
</dbReference>
<dbReference type="RefSeq" id="WP_233052839.1">
    <property type="nucleotide sequence ID" value="NZ_JAIMJA010000010.1"/>
</dbReference>
<name>A0ABS8WCB8_9GAMM</name>
<dbReference type="NCBIfam" id="NF003814">
    <property type="entry name" value="PRK05406.1-3"/>
    <property type="match status" value="1"/>
</dbReference>
<dbReference type="EMBL" id="JAIMJA010000010">
    <property type="protein sequence ID" value="MCE2595353.1"/>
    <property type="molecule type" value="Genomic_DNA"/>
</dbReference>
<dbReference type="Pfam" id="PF03746">
    <property type="entry name" value="LamB_YcsF"/>
    <property type="match status" value="1"/>
</dbReference>
<organism evidence="1 2">
    <name type="scientific">Motilimonas cestriensis</name>
    <dbReference type="NCBI Taxonomy" id="2742685"/>
    <lineage>
        <taxon>Bacteria</taxon>
        <taxon>Pseudomonadati</taxon>
        <taxon>Pseudomonadota</taxon>
        <taxon>Gammaproteobacteria</taxon>
        <taxon>Alteromonadales</taxon>
        <taxon>Alteromonadales genera incertae sedis</taxon>
        <taxon>Motilimonas</taxon>
    </lineage>
</organism>
<proteinExistence type="predicted"/>
<evidence type="ECO:0000313" key="1">
    <source>
        <dbReference type="EMBL" id="MCE2595353.1"/>
    </source>
</evidence>
<dbReference type="SUPFAM" id="SSF88713">
    <property type="entry name" value="Glycoside hydrolase/deacetylase"/>
    <property type="match status" value="1"/>
</dbReference>